<proteinExistence type="predicted"/>
<protein>
    <submittedName>
        <fullName evidence="2">Phosphotransferase family protein</fullName>
    </submittedName>
</protein>
<gene>
    <name evidence="2" type="ORF">Q4610_10385</name>
</gene>
<dbReference type="InterPro" id="IPR041726">
    <property type="entry name" value="ACAD10_11_N"/>
</dbReference>
<dbReference type="PANTHER" id="PTHR21310:SF40">
    <property type="entry name" value="AMINOGLYCOSIDE PHOSPHOTRANSFERASE DOMAIN-CONTAINING PROTEIN-RELATED"/>
    <property type="match status" value="1"/>
</dbReference>
<organism evidence="2 3">
    <name type="scientific">Sphingobium cyanobacteriorum</name>
    <dbReference type="NCBI Taxonomy" id="3063954"/>
    <lineage>
        <taxon>Bacteria</taxon>
        <taxon>Pseudomonadati</taxon>
        <taxon>Pseudomonadota</taxon>
        <taxon>Alphaproteobacteria</taxon>
        <taxon>Sphingomonadales</taxon>
        <taxon>Sphingomonadaceae</taxon>
        <taxon>Sphingobium</taxon>
    </lineage>
</organism>
<dbReference type="Pfam" id="PF01636">
    <property type="entry name" value="APH"/>
    <property type="match status" value="1"/>
</dbReference>
<sequence length="359" mass="38925">MSKNTLQGTAGHAVAAAKKRFSPIEASAIHRLLSAQRGVSAVSLSDVETLADGAGASNGITFFKAQYVEDGVERSGEFVLRYEAGEKLFKQNRFSAEFHTLSAVAKRGLPVPFPVWIDEAGQILGRSGYILERLHGDAPKAAIYSQGPLASVSPATRHDMMLQAADFIAALAVAGLDAEDVPHLAARGGDGHPIDNDLNWWMTEVSGVTDSALVLDGLLVRAATKLSDRKPADAPIVLVHGDTNFGNMMYGENRFRAMLDWELSRLGHSELDLAFTIFCSEIFQIMDKQVEGVPSEQDFIARFEAQAGRSVTHWDYHKAYVRFTSACVSVLLADVMGPTLARSVAELHTDLLSRALARI</sequence>
<dbReference type="InterPro" id="IPR002575">
    <property type="entry name" value="Aminoglycoside_PTrfase"/>
</dbReference>
<dbReference type="Gene3D" id="3.30.200.20">
    <property type="entry name" value="Phosphorylase Kinase, domain 1"/>
    <property type="match status" value="1"/>
</dbReference>
<dbReference type="Proteomes" id="UP001176471">
    <property type="component" value="Unassembled WGS sequence"/>
</dbReference>
<name>A0ABT8ZPK8_9SPHN</name>
<evidence type="ECO:0000259" key="1">
    <source>
        <dbReference type="Pfam" id="PF01636"/>
    </source>
</evidence>
<evidence type="ECO:0000313" key="2">
    <source>
        <dbReference type="EMBL" id="MDO7835451.1"/>
    </source>
</evidence>
<keyword evidence="3" id="KW-1185">Reference proteome</keyword>
<dbReference type="RefSeq" id="WP_304535882.1">
    <property type="nucleotide sequence ID" value="NZ_JAUQOM010000004.1"/>
</dbReference>
<feature type="domain" description="Aminoglycoside phosphotransferase" evidence="1">
    <location>
        <begin position="74"/>
        <end position="279"/>
    </location>
</feature>
<reference evidence="2" key="1">
    <citation type="submission" date="2023-07" db="EMBL/GenBank/DDBJ databases">
        <title>Bacterial whole genome sequence for Sphingobium sp. HBC34.</title>
        <authorList>
            <person name="Le V."/>
            <person name="Ko S.-R."/>
            <person name="Ahn C.-Y."/>
            <person name="Oh H.-M."/>
        </authorList>
    </citation>
    <scope>NUCLEOTIDE SEQUENCE</scope>
    <source>
        <strain evidence="2">HBC34</strain>
    </source>
</reference>
<dbReference type="PANTHER" id="PTHR21310">
    <property type="entry name" value="AMINOGLYCOSIDE PHOSPHOTRANSFERASE-RELATED-RELATED"/>
    <property type="match status" value="1"/>
</dbReference>
<dbReference type="EMBL" id="JAUQOM010000004">
    <property type="protein sequence ID" value="MDO7835451.1"/>
    <property type="molecule type" value="Genomic_DNA"/>
</dbReference>
<dbReference type="InterPro" id="IPR011009">
    <property type="entry name" value="Kinase-like_dom_sf"/>
</dbReference>
<dbReference type="InterPro" id="IPR051678">
    <property type="entry name" value="AGP_Transferase"/>
</dbReference>
<evidence type="ECO:0000313" key="3">
    <source>
        <dbReference type="Proteomes" id="UP001176471"/>
    </source>
</evidence>
<dbReference type="CDD" id="cd05154">
    <property type="entry name" value="ACAD10_11_N-like"/>
    <property type="match status" value="1"/>
</dbReference>
<dbReference type="SUPFAM" id="SSF56112">
    <property type="entry name" value="Protein kinase-like (PK-like)"/>
    <property type="match status" value="1"/>
</dbReference>
<accession>A0ABT8ZPK8</accession>
<dbReference type="Gene3D" id="3.90.1200.10">
    <property type="match status" value="1"/>
</dbReference>
<comment type="caution">
    <text evidence="2">The sequence shown here is derived from an EMBL/GenBank/DDBJ whole genome shotgun (WGS) entry which is preliminary data.</text>
</comment>